<dbReference type="CDD" id="cd00018">
    <property type="entry name" value="AP2"/>
    <property type="match status" value="1"/>
</dbReference>
<comment type="similarity">
    <text evidence="8">Belongs to the AP2/ERF transcription factor family. AP2 subfamily.</text>
</comment>
<dbReference type="SMART" id="SM00380">
    <property type="entry name" value="AP2"/>
    <property type="match status" value="2"/>
</dbReference>
<dbReference type="PANTHER" id="PTHR32467">
    <property type="entry name" value="AP2-LIKE ETHYLENE-RESPONSIVE TRANSCRIPTION FACTOR"/>
    <property type="match status" value="1"/>
</dbReference>
<comment type="subcellular location">
    <subcellularLocation>
        <location evidence="1">Nucleus</location>
    </subcellularLocation>
</comment>
<protein>
    <recommendedName>
        <fullName evidence="10">AP2/ERF domain-containing protein</fullName>
    </recommendedName>
</protein>
<evidence type="ECO:0000256" key="8">
    <source>
        <dbReference type="ARBA" id="ARBA00037973"/>
    </source>
</evidence>
<keyword evidence="12" id="KW-1185">Reference proteome</keyword>
<reference evidence="11 12" key="1">
    <citation type="submission" date="2024-11" db="EMBL/GenBank/DDBJ databases">
        <title>A near-complete genome assembly of Cinchona calisaya.</title>
        <authorList>
            <person name="Lian D.C."/>
            <person name="Zhao X.W."/>
            <person name="Wei L."/>
        </authorList>
    </citation>
    <scope>NUCLEOTIDE SEQUENCE [LARGE SCALE GENOMIC DNA]</scope>
    <source>
        <tissue evidence="11">Nenye</tissue>
    </source>
</reference>
<dbReference type="FunFam" id="3.30.730.10:FF:000002">
    <property type="entry name" value="AP2-like ethylene-responsive transcription factor"/>
    <property type="match status" value="1"/>
</dbReference>
<evidence type="ECO:0000259" key="10">
    <source>
        <dbReference type="PROSITE" id="PS51032"/>
    </source>
</evidence>
<dbReference type="Pfam" id="PF00847">
    <property type="entry name" value="AP2"/>
    <property type="match status" value="1"/>
</dbReference>
<dbReference type="Proteomes" id="UP001630127">
    <property type="component" value="Unassembled WGS sequence"/>
</dbReference>
<keyword evidence="4" id="KW-0238">DNA-binding</keyword>
<dbReference type="GO" id="GO:0005634">
    <property type="term" value="C:nucleus"/>
    <property type="evidence" value="ECO:0007669"/>
    <property type="project" value="UniProtKB-SubCell"/>
</dbReference>
<dbReference type="InterPro" id="IPR001471">
    <property type="entry name" value="AP2/ERF_dom"/>
</dbReference>
<evidence type="ECO:0000313" key="11">
    <source>
        <dbReference type="EMBL" id="KAL3535214.1"/>
    </source>
</evidence>
<keyword evidence="7" id="KW-0539">Nucleus</keyword>
<dbReference type="EMBL" id="JBJUIK010000002">
    <property type="protein sequence ID" value="KAL3535214.1"/>
    <property type="molecule type" value="Genomic_DNA"/>
</dbReference>
<evidence type="ECO:0000256" key="7">
    <source>
        <dbReference type="ARBA" id="ARBA00023242"/>
    </source>
</evidence>
<dbReference type="InterPro" id="IPR036955">
    <property type="entry name" value="AP2/ERF_dom_sf"/>
</dbReference>
<name>A0ABD3AVG3_9GENT</name>
<feature type="region of interest" description="Disordered" evidence="9">
    <location>
        <begin position="1"/>
        <end position="47"/>
    </location>
</feature>
<organism evidence="11 12">
    <name type="scientific">Cinchona calisaya</name>
    <dbReference type="NCBI Taxonomy" id="153742"/>
    <lineage>
        <taxon>Eukaryota</taxon>
        <taxon>Viridiplantae</taxon>
        <taxon>Streptophyta</taxon>
        <taxon>Embryophyta</taxon>
        <taxon>Tracheophyta</taxon>
        <taxon>Spermatophyta</taxon>
        <taxon>Magnoliopsida</taxon>
        <taxon>eudicotyledons</taxon>
        <taxon>Gunneridae</taxon>
        <taxon>Pentapetalae</taxon>
        <taxon>asterids</taxon>
        <taxon>lamiids</taxon>
        <taxon>Gentianales</taxon>
        <taxon>Rubiaceae</taxon>
        <taxon>Cinchonoideae</taxon>
        <taxon>Cinchoneae</taxon>
        <taxon>Cinchona</taxon>
    </lineage>
</organism>
<dbReference type="InterPro" id="IPR016177">
    <property type="entry name" value="DNA-bd_dom_sf"/>
</dbReference>
<dbReference type="PROSITE" id="PS51032">
    <property type="entry name" value="AP2_ERF"/>
    <property type="match status" value="2"/>
</dbReference>
<dbReference type="AlphaFoldDB" id="A0ABD3AVG3"/>
<dbReference type="GO" id="GO:0003677">
    <property type="term" value="F:DNA binding"/>
    <property type="evidence" value="ECO:0007669"/>
    <property type="project" value="UniProtKB-KW"/>
</dbReference>
<keyword evidence="5" id="KW-0010">Activator</keyword>
<proteinExistence type="inferred from homology"/>
<accession>A0ABD3AVG3</accession>
<dbReference type="FunFam" id="3.30.730.10:FF:000004">
    <property type="entry name" value="AP2-like ethylene-responsive transcription factor"/>
    <property type="match status" value="1"/>
</dbReference>
<dbReference type="Gene3D" id="3.30.730.10">
    <property type="entry name" value="AP2/ERF domain"/>
    <property type="match status" value="2"/>
</dbReference>
<feature type="compositionally biased region" description="Low complexity" evidence="9">
    <location>
        <begin position="1"/>
        <end position="24"/>
    </location>
</feature>
<dbReference type="PRINTS" id="PR00367">
    <property type="entry name" value="ETHRSPELEMNT"/>
</dbReference>
<feature type="domain" description="AP2/ERF" evidence="10">
    <location>
        <begin position="44"/>
        <end position="107"/>
    </location>
</feature>
<evidence type="ECO:0000256" key="9">
    <source>
        <dbReference type="SAM" id="MobiDB-lite"/>
    </source>
</evidence>
<sequence>MTKISQQNQKNNSNTANGNNNSAIKVKRTRKTVPRDSPPQRSSVYRGVTRHRWTGRYEAHLWDKNCWNESQNKKGRQGAYDDEAAAAHAYDLAALKYWGQDTILNFPLATYQKELKEMEGQSREAYIGSLRRKSSGFSRGVSKYRGVARHHHNGRWEARIGRVFGNKYLYLGTYATQEEAAIAYDMAAIEYRGLNAVTNFDLSRYIKWLRPSATTDTATPTTIADQTNPNLETNLIPTPDQIFASSSSIHHQQPPQPSETTDVTLLHQSRPASATSALGLLLQSSKFKEMMEMTLAADLGSSALTTPEYEPTQSSIPDDVQTFFTTSDLGSYLDQGQEDIFSELINPFMQPMLQFDFDA</sequence>
<evidence type="ECO:0000256" key="2">
    <source>
        <dbReference type="ARBA" id="ARBA00022737"/>
    </source>
</evidence>
<keyword evidence="3" id="KW-0805">Transcription regulation</keyword>
<evidence type="ECO:0000256" key="6">
    <source>
        <dbReference type="ARBA" id="ARBA00023163"/>
    </source>
</evidence>
<dbReference type="SUPFAM" id="SSF54171">
    <property type="entry name" value="DNA-binding domain"/>
    <property type="match status" value="2"/>
</dbReference>
<comment type="caution">
    <text evidence="11">The sequence shown here is derived from an EMBL/GenBank/DDBJ whole genome shotgun (WGS) entry which is preliminary data.</text>
</comment>
<evidence type="ECO:0000256" key="1">
    <source>
        <dbReference type="ARBA" id="ARBA00004123"/>
    </source>
</evidence>
<feature type="domain" description="AP2/ERF" evidence="10">
    <location>
        <begin position="143"/>
        <end position="201"/>
    </location>
</feature>
<evidence type="ECO:0000256" key="4">
    <source>
        <dbReference type="ARBA" id="ARBA00023125"/>
    </source>
</evidence>
<keyword evidence="6" id="KW-0804">Transcription</keyword>
<keyword evidence="2" id="KW-0677">Repeat</keyword>
<gene>
    <name evidence="11" type="ORF">ACH5RR_003675</name>
</gene>
<evidence type="ECO:0000256" key="3">
    <source>
        <dbReference type="ARBA" id="ARBA00023015"/>
    </source>
</evidence>
<evidence type="ECO:0000256" key="5">
    <source>
        <dbReference type="ARBA" id="ARBA00023159"/>
    </source>
</evidence>
<evidence type="ECO:0000313" key="12">
    <source>
        <dbReference type="Proteomes" id="UP001630127"/>
    </source>
</evidence>
<dbReference type="PANTHER" id="PTHR32467:SF172">
    <property type="entry name" value="OS09G0423800 PROTEIN"/>
    <property type="match status" value="1"/>
</dbReference>